<protein>
    <submittedName>
        <fullName evidence="1">Uncharacterized protein</fullName>
    </submittedName>
</protein>
<dbReference type="Proteomes" id="UP000308197">
    <property type="component" value="Unassembled WGS sequence"/>
</dbReference>
<evidence type="ECO:0000313" key="2">
    <source>
        <dbReference type="Proteomes" id="UP000308197"/>
    </source>
</evidence>
<reference evidence="1 2" key="1">
    <citation type="journal article" date="2019" name="Nat. Ecol. Evol.">
        <title>Megaphylogeny resolves global patterns of mushroom evolution.</title>
        <authorList>
            <person name="Varga T."/>
            <person name="Krizsan K."/>
            <person name="Foldi C."/>
            <person name="Dima B."/>
            <person name="Sanchez-Garcia M."/>
            <person name="Sanchez-Ramirez S."/>
            <person name="Szollosi G.J."/>
            <person name="Szarkandi J.G."/>
            <person name="Papp V."/>
            <person name="Albert L."/>
            <person name="Andreopoulos W."/>
            <person name="Angelini C."/>
            <person name="Antonin V."/>
            <person name="Barry K.W."/>
            <person name="Bougher N.L."/>
            <person name="Buchanan P."/>
            <person name="Buyck B."/>
            <person name="Bense V."/>
            <person name="Catcheside P."/>
            <person name="Chovatia M."/>
            <person name="Cooper J."/>
            <person name="Damon W."/>
            <person name="Desjardin D."/>
            <person name="Finy P."/>
            <person name="Geml J."/>
            <person name="Haridas S."/>
            <person name="Hughes K."/>
            <person name="Justo A."/>
            <person name="Karasinski D."/>
            <person name="Kautmanova I."/>
            <person name="Kiss B."/>
            <person name="Kocsube S."/>
            <person name="Kotiranta H."/>
            <person name="LaButti K.M."/>
            <person name="Lechner B.E."/>
            <person name="Liimatainen K."/>
            <person name="Lipzen A."/>
            <person name="Lukacs Z."/>
            <person name="Mihaltcheva S."/>
            <person name="Morgado L.N."/>
            <person name="Niskanen T."/>
            <person name="Noordeloos M.E."/>
            <person name="Ohm R.A."/>
            <person name="Ortiz-Santana B."/>
            <person name="Ovrebo C."/>
            <person name="Racz N."/>
            <person name="Riley R."/>
            <person name="Savchenko A."/>
            <person name="Shiryaev A."/>
            <person name="Soop K."/>
            <person name="Spirin V."/>
            <person name="Szebenyi C."/>
            <person name="Tomsovsky M."/>
            <person name="Tulloss R.E."/>
            <person name="Uehling J."/>
            <person name="Grigoriev I.V."/>
            <person name="Vagvolgyi C."/>
            <person name="Papp T."/>
            <person name="Martin F.M."/>
            <person name="Miettinen O."/>
            <person name="Hibbett D.S."/>
            <person name="Nagy L.G."/>
        </authorList>
    </citation>
    <scope>NUCLEOTIDE SEQUENCE [LARGE SCALE GENOMIC DNA]</scope>
    <source>
        <strain evidence="1 2">HHB13444</strain>
    </source>
</reference>
<name>A0A5C3NQ94_9APHY</name>
<dbReference type="InParanoid" id="A0A5C3NQ94"/>
<keyword evidence="2" id="KW-1185">Reference proteome</keyword>
<dbReference type="Gene3D" id="3.80.10.10">
    <property type="entry name" value="Ribonuclease Inhibitor"/>
    <property type="match status" value="1"/>
</dbReference>
<dbReference type="SUPFAM" id="SSF52047">
    <property type="entry name" value="RNI-like"/>
    <property type="match status" value="1"/>
</dbReference>
<organism evidence="1 2">
    <name type="scientific">Polyporus arcularius HHB13444</name>
    <dbReference type="NCBI Taxonomy" id="1314778"/>
    <lineage>
        <taxon>Eukaryota</taxon>
        <taxon>Fungi</taxon>
        <taxon>Dikarya</taxon>
        <taxon>Basidiomycota</taxon>
        <taxon>Agaricomycotina</taxon>
        <taxon>Agaricomycetes</taxon>
        <taxon>Polyporales</taxon>
        <taxon>Polyporaceae</taxon>
        <taxon>Polyporus</taxon>
    </lineage>
</organism>
<evidence type="ECO:0000313" key="1">
    <source>
        <dbReference type="EMBL" id="TFK78538.1"/>
    </source>
</evidence>
<dbReference type="AlphaFoldDB" id="A0A5C3NQ94"/>
<dbReference type="InterPro" id="IPR032675">
    <property type="entry name" value="LRR_dom_sf"/>
</dbReference>
<dbReference type="EMBL" id="ML212472">
    <property type="protein sequence ID" value="TFK78538.1"/>
    <property type="molecule type" value="Genomic_DNA"/>
</dbReference>
<accession>A0A5C3NQ94</accession>
<proteinExistence type="predicted"/>
<sequence length="209" mass="23554">MSTHRITLDEGRACSLDTKSERCAAMRAHRFFHDFAGHLPGLQELELRGVEWDLDIVVPHPSAHLAFTRFDSVRRLVLHRVNFPTFVLARRLLSALRRLQSLVVSETFARPEQAAGTSPGRTRRPQRPALTSLELAGVMNERFLDCLVHFLCRTPTSSSLRILRLSSERPRQSDGVPYDSSGWVFEGLGSCVETLALRDDHAGDRDNPI</sequence>
<gene>
    <name evidence="1" type="ORF">K466DRAFT_74169</name>
</gene>